<dbReference type="RefSeq" id="WP_166916299.1">
    <property type="nucleotide sequence ID" value="NZ_CP050253.1"/>
</dbReference>
<evidence type="ECO:0000256" key="2">
    <source>
        <dbReference type="SAM" id="Phobius"/>
    </source>
</evidence>
<evidence type="ECO:0000256" key="1">
    <source>
        <dbReference type="SAM" id="MobiDB-lite"/>
    </source>
</evidence>
<keyword evidence="2" id="KW-1133">Transmembrane helix</keyword>
<sequence>MKSNGLLKWLMIPAAVLVIFIVIKMVSGRGGSDGGFNDGTRLTAEEMKALGIEGDSPRDTVATLVGQVKLMRSELQKTMTENKNQQAENQRLRQRENEVDKRIQQALKAEQDKQRAEREQLEIEQQNTNSLLNDLQQRLNSLNNRNNDLPIGLGLEPDDGKNIGTMQWVEPSDAIQEEKNRNSNFQTRYPTSFGNVEDSLSNSGEKIRHEDYNDPNKPVPKPVYTVAANSTLMGSVAMTALIGRVPIDGTVNDPYPFKVLIGSDNLAANGIDLPDVSGAVLTGTASGDWTLSCVRGQIQSMTFVFNDGTIRTIPEPSKGSKQSENLGWISDPYGIPCVSGDRRSNAEQYLTSRSLITAAGAAAASLIKTDDGTVSSISSDGTISKTGISGSDAMGQILMGGVKDVASWVNKLYGEAFAAIYVKPGASVAVHIDQEIAIDYDTIGRKVNHNQGVQHANELD</sequence>
<keyword evidence="2" id="KW-0812">Transmembrane</keyword>
<evidence type="ECO:0000313" key="4">
    <source>
        <dbReference type="Proteomes" id="UP000501168"/>
    </source>
</evidence>
<dbReference type="AlphaFoldDB" id="A0A6G9IB56"/>
<feature type="compositionally biased region" description="Polar residues" evidence="1">
    <location>
        <begin position="78"/>
        <end position="89"/>
    </location>
</feature>
<dbReference type="CDD" id="cd22249">
    <property type="entry name" value="UDM1_RNF168_RNF169-like"/>
    <property type="match status" value="1"/>
</dbReference>
<proteinExistence type="predicted"/>
<reference evidence="3 4" key="1">
    <citation type="submission" date="2020-03" db="EMBL/GenBank/DDBJ databases">
        <title>Complete genome sequence of Orbus sp. IPMB12 (BCRC 80908).</title>
        <authorList>
            <person name="Lo W.-S."/>
            <person name="Chang T.-H."/>
            <person name="Kuo C.-H."/>
        </authorList>
    </citation>
    <scope>NUCLEOTIDE SEQUENCE [LARGE SCALE GENOMIC DNA]</scope>
    <source>
        <strain evidence="3 4">IPMB12</strain>
    </source>
</reference>
<dbReference type="InterPro" id="IPR021207">
    <property type="entry name" value="Integr_conj_element_PFL4705"/>
</dbReference>
<dbReference type="Proteomes" id="UP000501168">
    <property type="component" value="Chromosome"/>
</dbReference>
<feature type="compositionally biased region" description="Basic and acidic residues" evidence="1">
    <location>
        <begin position="90"/>
        <end position="100"/>
    </location>
</feature>
<organism evidence="3 4">
    <name type="scientific">Zophobihabitans entericus</name>
    <dbReference type="NCBI Taxonomy" id="1635327"/>
    <lineage>
        <taxon>Bacteria</taxon>
        <taxon>Pseudomonadati</taxon>
        <taxon>Pseudomonadota</taxon>
        <taxon>Gammaproteobacteria</taxon>
        <taxon>Orbales</taxon>
        <taxon>Orbaceae</taxon>
        <taxon>Zophobihabitans</taxon>
    </lineage>
</organism>
<dbReference type="NCBIfam" id="TIGR03752">
    <property type="entry name" value="conj_TIGR03752"/>
    <property type="match status" value="1"/>
</dbReference>
<keyword evidence="2" id="KW-0472">Membrane</keyword>
<accession>A0A6G9IB56</accession>
<feature type="transmembrane region" description="Helical" evidence="2">
    <location>
        <begin position="6"/>
        <end position="23"/>
    </location>
</feature>
<name>A0A6G9IB56_9GAMM</name>
<dbReference type="KEGG" id="orb:IPMB12_07055"/>
<feature type="region of interest" description="Disordered" evidence="1">
    <location>
        <begin position="78"/>
        <end position="100"/>
    </location>
</feature>
<protein>
    <submittedName>
        <fullName evidence="3">TIGR03752 family integrating conjugative element protein</fullName>
    </submittedName>
</protein>
<evidence type="ECO:0000313" key="3">
    <source>
        <dbReference type="EMBL" id="QIQ21461.1"/>
    </source>
</evidence>
<dbReference type="EMBL" id="CP050253">
    <property type="protein sequence ID" value="QIQ21461.1"/>
    <property type="molecule type" value="Genomic_DNA"/>
</dbReference>
<dbReference type="InParanoid" id="A0A6G9IB56"/>
<keyword evidence="4" id="KW-1185">Reference proteome</keyword>
<gene>
    <name evidence="3" type="ORF">IPMB12_07055</name>
</gene>